<dbReference type="Pfam" id="PF18347">
    <property type="entry name" value="DUF5606"/>
    <property type="match status" value="1"/>
</dbReference>
<reference evidence="3" key="1">
    <citation type="submission" date="2022-10" db="EMBL/GenBank/DDBJ databases">
        <authorList>
            <person name="Yu W.X."/>
        </authorList>
    </citation>
    <scope>NUCLEOTIDE SEQUENCE</scope>
    <source>
        <strain evidence="3">D04</strain>
    </source>
</reference>
<name>A0AAE3MF41_9BACT</name>
<dbReference type="Gene3D" id="2.30.30.730">
    <property type="match status" value="1"/>
</dbReference>
<dbReference type="Gene3D" id="1.10.10.1650">
    <property type="match status" value="1"/>
</dbReference>
<protein>
    <submittedName>
        <fullName evidence="3">DUF5606 domain-containing protein</fullName>
    </submittedName>
</protein>
<dbReference type="AlphaFoldDB" id="A0AAE3MF41"/>
<dbReference type="EMBL" id="JAPDPI010000026">
    <property type="protein sequence ID" value="MCW3806591.1"/>
    <property type="molecule type" value="Genomic_DNA"/>
</dbReference>
<dbReference type="InterPro" id="IPR049282">
    <property type="entry name" value="BVU_3817_N_sf"/>
</dbReference>
<dbReference type="Pfam" id="PF21186">
    <property type="entry name" value="DUF6852"/>
    <property type="match status" value="1"/>
</dbReference>
<dbReference type="InterPro" id="IPR041218">
    <property type="entry name" value="DUF5606"/>
</dbReference>
<feature type="domain" description="DUF5606" evidence="1">
    <location>
        <begin position="5"/>
        <end position="50"/>
    </location>
</feature>
<proteinExistence type="predicted"/>
<accession>A0AAE3MF41</accession>
<feature type="domain" description="DUF6852" evidence="2">
    <location>
        <begin position="53"/>
        <end position="121"/>
    </location>
</feature>
<keyword evidence="4" id="KW-1185">Reference proteome</keyword>
<dbReference type="InterPro" id="IPR049281">
    <property type="entry name" value="BVU_3817-like_C_sf"/>
</dbReference>
<evidence type="ECO:0000259" key="2">
    <source>
        <dbReference type="Pfam" id="PF21186"/>
    </source>
</evidence>
<evidence type="ECO:0000313" key="4">
    <source>
        <dbReference type="Proteomes" id="UP001207408"/>
    </source>
</evidence>
<evidence type="ECO:0000259" key="1">
    <source>
        <dbReference type="Pfam" id="PF18347"/>
    </source>
</evidence>
<dbReference type="Proteomes" id="UP001207408">
    <property type="component" value="Unassembled WGS sequence"/>
</dbReference>
<sequence length="145" mass="16391">MSDMLKGILAVSGQGGLFKMISQAKNSIIVESLVDGKRMPAYATSRISALEDISIFTEDEDVKLLDVFKNIFEKEDGGQAISHKSSANELKSYFAEVLPDYDRDRVYVSDMKKVIQWYNLLIEKEVLKFGEEEEVVADEPDKTEE</sequence>
<comment type="caution">
    <text evidence="3">The sequence shown here is derived from an EMBL/GenBank/DDBJ whole genome shotgun (WGS) entry which is preliminary data.</text>
</comment>
<evidence type="ECO:0000313" key="3">
    <source>
        <dbReference type="EMBL" id="MCW3806591.1"/>
    </source>
</evidence>
<dbReference type="RefSeq" id="WP_301200167.1">
    <property type="nucleotide sequence ID" value="NZ_JAPDPI010000026.1"/>
</dbReference>
<gene>
    <name evidence="3" type="ORF">OM074_13225</name>
</gene>
<dbReference type="InterPro" id="IPR049280">
    <property type="entry name" value="DUF6852"/>
</dbReference>
<organism evidence="3 4">
    <name type="scientific">Plebeiibacterium marinum</name>
    <dbReference type="NCBI Taxonomy" id="2992111"/>
    <lineage>
        <taxon>Bacteria</taxon>
        <taxon>Pseudomonadati</taxon>
        <taxon>Bacteroidota</taxon>
        <taxon>Bacteroidia</taxon>
        <taxon>Marinilabiliales</taxon>
        <taxon>Marinilabiliaceae</taxon>
        <taxon>Plebeiibacterium</taxon>
    </lineage>
</organism>